<feature type="transmembrane region" description="Helical" evidence="8">
    <location>
        <begin position="215"/>
        <end position="235"/>
    </location>
</feature>
<keyword evidence="11" id="KW-1185">Reference proteome</keyword>
<keyword evidence="5 8" id="KW-0812">Transmembrane</keyword>
<dbReference type="InterPro" id="IPR004626">
    <property type="entry name" value="RarD"/>
</dbReference>
<evidence type="ECO:0000259" key="9">
    <source>
        <dbReference type="Pfam" id="PF00892"/>
    </source>
</evidence>
<comment type="caution">
    <text evidence="10">The sequence shown here is derived from an EMBL/GenBank/DDBJ whole genome shotgun (WGS) entry which is preliminary data.</text>
</comment>
<feature type="transmembrane region" description="Helical" evidence="8">
    <location>
        <begin position="297"/>
        <end position="315"/>
    </location>
</feature>
<evidence type="ECO:0000313" key="11">
    <source>
        <dbReference type="Proteomes" id="UP001549257"/>
    </source>
</evidence>
<gene>
    <name evidence="10" type="ORF">ABIE21_002259</name>
</gene>
<evidence type="ECO:0000256" key="5">
    <source>
        <dbReference type="ARBA" id="ARBA00022692"/>
    </source>
</evidence>
<feature type="transmembrane region" description="Helical" evidence="8">
    <location>
        <begin position="100"/>
        <end position="121"/>
    </location>
</feature>
<evidence type="ECO:0000256" key="3">
    <source>
        <dbReference type="ARBA" id="ARBA00022448"/>
    </source>
</evidence>
<dbReference type="PANTHER" id="PTHR22911">
    <property type="entry name" value="ACYL-MALONYL CONDENSING ENZYME-RELATED"/>
    <property type="match status" value="1"/>
</dbReference>
<keyword evidence="6 8" id="KW-1133">Transmembrane helix</keyword>
<dbReference type="SUPFAM" id="SSF103481">
    <property type="entry name" value="Multidrug resistance efflux transporter EmrE"/>
    <property type="match status" value="2"/>
</dbReference>
<dbReference type="InterPro" id="IPR037185">
    <property type="entry name" value="EmrE-like"/>
</dbReference>
<feature type="domain" description="EamA" evidence="9">
    <location>
        <begin position="36"/>
        <end position="171"/>
    </location>
</feature>
<evidence type="ECO:0000313" key="10">
    <source>
        <dbReference type="EMBL" id="MET4582749.1"/>
    </source>
</evidence>
<feature type="transmembrane region" description="Helical" evidence="8">
    <location>
        <begin position="67"/>
        <end position="88"/>
    </location>
</feature>
<dbReference type="NCBIfam" id="TIGR00688">
    <property type="entry name" value="rarD"/>
    <property type="match status" value="1"/>
</dbReference>
<evidence type="ECO:0000256" key="6">
    <source>
        <dbReference type="ARBA" id="ARBA00022989"/>
    </source>
</evidence>
<reference evidence="10 11" key="1">
    <citation type="submission" date="2024-06" db="EMBL/GenBank/DDBJ databases">
        <title>Sorghum-associated microbial communities from plants grown in Nebraska, USA.</title>
        <authorList>
            <person name="Schachtman D."/>
        </authorList>
    </citation>
    <scope>NUCLEOTIDE SEQUENCE [LARGE SCALE GENOMIC DNA]</scope>
    <source>
        <strain evidence="10 11">2857</strain>
    </source>
</reference>
<keyword evidence="3" id="KW-0813">Transport</keyword>
<dbReference type="Pfam" id="PF00892">
    <property type="entry name" value="EamA"/>
    <property type="match status" value="1"/>
</dbReference>
<organism evidence="10 11">
    <name type="scientific">Conyzicola nivalis</name>
    <dbReference type="NCBI Taxonomy" id="1477021"/>
    <lineage>
        <taxon>Bacteria</taxon>
        <taxon>Bacillati</taxon>
        <taxon>Actinomycetota</taxon>
        <taxon>Actinomycetes</taxon>
        <taxon>Micrococcales</taxon>
        <taxon>Microbacteriaceae</taxon>
        <taxon>Conyzicola</taxon>
    </lineage>
</organism>
<dbReference type="PANTHER" id="PTHR22911:SF137">
    <property type="entry name" value="SOLUTE CARRIER FAMILY 35 MEMBER G2-RELATED"/>
    <property type="match status" value="1"/>
</dbReference>
<dbReference type="EMBL" id="JBEPSJ010000002">
    <property type="protein sequence ID" value="MET4582749.1"/>
    <property type="molecule type" value="Genomic_DNA"/>
</dbReference>
<feature type="transmembrane region" description="Helical" evidence="8">
    <location>
        <begin position="38"/>
        <end position="61"/>
    </location>
</feature>
<feature type="transmembrane region" description="Helical" evidence="8">
    <location>
        <begin position="178"/>
        <end position="195"/>
    </location>
</feature>
<keyword evidence="4" id="KW-1003">Cell membrane</keyword>
<evidence type="ECO:0000256" key="4">
    <source>
        <dbReference type="ARBA" id="ARBA00022475"/>
    </source>
</evidence>
<protein>
    <submittedName>
        <fullName evidence="10">Chloramphenicol-sensitive protein RarD</fullName>
    </submittedName>
</protein>
<evidence type="ECO:0000256" key="7">
    <source>
        <dbReference type="ARBA" id="ARBA00023136"/>
    </source>
</evidence>
<evidence type="ECO:0000256" key="2">
    <source>
        <dbReference type="ARBA" id="ARBA00007362"/>
    </source>
</evidence>
<comment type="subcellular location">
    <subcellularLocation>
        <location evidence="1">Cell membrane</location>
        <topology evidence="1">Multi-pass membrane protein</topology>
    </subcellularLocation>
</comment>
<dbReference type="Proteomes" id="UP001549257">
    <property type="component" value="Unassembled WGS sequence"/>
</dbReference>
<sequence>MPPAPITPGSPSFSAADSAADSASAAAGGAGLPMGRGLLFGIAAYALWGVLPLFFLLLRPASAIEIVAWRIVLSLIFCALLLTVTRGWPALVAIVRDRRTTLILGGAGALILVNWLVYVYATLTDHVVEAALGYFTNPIVTVLLGVFVLRERLRVLQWVAIGISAVAVLVLAINYGQFPFIALTLAFSFGLYGLVKKQVGGRVDAVSGLTIETAWLSVPAAVALIVLASSGVLTIGSENVLQAVAMLCAGIVTAVPLLFFAAAARRLPLTYLGLTQYIAPLLQFVIGVFVLQEAMPPARWLGFGLVWIALVILTIDMFRAQRTTRSVVRVR</sequence>
<feature type="transmembrane region" description="Helical" evidence="8">
    <location>
        <begin position="155"/>
        <end position="172"/>
    </location>
</feature>
<accession>A0ABV2QNX7</accession>
<proteinExistence type="inferred from homology"/>
<feature type="transmembrane region" description="Helical" evidence="8">
    <location>
        <begin position="269"/>
        <end position="291"/>
    </location>
</feature>
<feature type="transmembrane region" description="Helical" evidence="8">
    <location>
        <begin position="241"/>
        <end position="262"/>
    </location>
</feature>
<comment type="similarity">
    <text evidence="2">Belongs to the EamA transporter family.</text>
</comment>
<keyword evidence="7 8" id="KW-0472">Membrane</keyword>
<name>A0ABV2QNX7_9MICO</name>
<feature type="transmembrane region" description="Helical" evidence="8">
    <location>
        <begin position="127"/>
        <end position="148"/>
    </location>
</feature>
<dbReference type="InterPro" id="IPR000620">
    <property type="entry name" value="EamA_dom"/>
</dbReference>
<evidence type="ECO:0000256" key="1">
    <source>
        <dbReference type="ARBA" id="ARBA00004651"/>
    </source>
</evidence>
<evidence type="ECO:0000256" key="8">
    <source>
        <dbReference type="SAM" id="Phobius"/>
    </source>
</evidence>